<feature type="signal peptide" evidence="1">
    <location>
        <begin position="1"/>
        <end position="23"/>
    </location>
</feature>
<dbReference type="SUPFAM" id="SSF103247">
    <property type="entry name" value="TT1751-like"/>
    <property type="match status" value="1"/>
</dbReference>
<sequence length="167" mass="17749">MHRLISIALGSTLLLISPSIAKAQTPPNRPSISDLEATGLVIKPSPYSVQETAERLTKVLEAKGLRIFTTIDHSENAAQAGLTLAATQVILFGNPKLGTPLMQCSPSVAIDLPQKVLIWETAEGVQLAYNNPAYLSGRHRLRGCGQEVVAQISKALNGLTDAALKAD</sequence>
<dbReference type="Pfam" id="PF03625">
    <property type="entry name" value="DUF302"/>
    <property type="match status" value="1"/>
</dbReference>
<feature type="chain" id="PRO_5016013660" description="DUF302 domain-containing protein" evidence="1">
    <location>
        <begin position="24"/>
        <end position="167"/>
    </location>
</feature>
<accession>A0A2W1JHM8</accession>
<evidence type="ECO:0000313" key="4">
    <source>
        <dbReference type="Proteomes" id="UP000248857"/>
    </source>
</evidence>
<dbReference type="PANTHER" id="PTHR38342">
    <property type="entry name" value="SLR5037 PROTEIN"/>
    <property type="match status" value="1"/>
</dbReference>
<dbReference type="Gene3D" id="3.30.310.70">
    <property type="entry name" value="TT1751-like domain"/>
    <property type="match status" value="1"/>
</dbReference>
<evidence type="ECO:0000313" key="3">
    <source>
        <dbReference type="EMBL" id="PZD72846.1"/>
    </source>
</evidence>
<keyword evidence="1" id="KW-0732">Signal</keyword>
<dbReference type="RefSeq" id="WP_110986645.1">
    <property type="nucleotide sequence ID" value="NZ_CAWNWM010000008.1"/>
</dbReference>
<gene>
    <name evidence="3" type="ORF">C1752_03190</name>
</gene>
<feature type="domain" description="DUF302" evidence="2">
    <location>
        <begin position="71"/>
        <end position="132"/>
    </location>
</feature>
<evidence type="ECO:0000259" key="2">
    <source>
        <dbReference type="Pfam" id="PF03625"/>
    </source>
</evidence>
<dbReference type="EMBL" id="PQWO01000008">
    <property type="protein sequence ID" value="PZD72846.1"/>
    <property type="molecule type" value="Genomic_DNA"/>
</dbReference>
<reference evidence="3 4" key="1">
    <citation type="journal article" date="2018" name="Sci. Rep.">
        <title>A novel species of the marine cyanobacterium Acaryochloris with a unique pigment content and lifestyle.</title>
        <authorList>
            <person name="Partensky F."/>
            <person name="Six C."/>
            <person name="Ratin M."/>
            <person name="Garczarek L."/>
            <person name="Vaulot D."/>
            <person name="Probert I."/>
            <person name="Calteau A."/>
            <person name="Gourvil P."/>
            <person name="Marie D."/>
            <person name="Grebert T."/>
            <person name="Bouchier C."/>
            <person name="Le Panse S."/>
            <person name="Gachenot M."/>
            <person name="Rodriguez F."/>
            <person name="Garrido J.L."/>
        </authorList>
    </citation>
    <scope>NUCLEOTIDE SEQUENCE [LARGE SCALE GENOMIC DNA]</scope>
    <source>
        <strain evidence="3 4">RCC1774</strain>
    </source>
</reference>
<protein>
    <recommendedName>
        <fullName evidence="2">DUF302 domain-containing protein</fullName>
    </recommendedName>
</protein>
<dbReference type="AlphaFoldDB" id="A0A2W1JHM8"/>
<proteinExistence type="predicted"/>
<dbReference type="OrthoDB" id="9797709at2"/>
<comment type="caution">
    <text evidence="3">The sequence shown here is derived from an EMBL/GenBank/DDBJ whole genome shotgun (WGS) entry which is preliminary data.</text>
</comment>
<name>A0A2W1JHM8_9CYAN</name>
<organism evidence="3 4">
    <name type="scientific">Acaryochloris thomasi RCC1774</name>
    <dbReference type="NCBI Taxonomy" id="1764569"/>
    <lineage>
        <taxon>Bacteria</taxon>
        <taxon>Bacillati</taxon>
        <taxon>Cyanobacteriota</taxon>
        <taxon>Cyanophyceae</taxon>
        <taxon>Acaryochloridales</taxon>
        <taxon>Acaryochloridaceae</taxon>
        <taxon>Acaryochloris</taxon>
        <taxon>Acaryochloris thomasi</taxon>
    </lineage>
</organism>
<evidence type="ECO:0000256" key="1">
    <source>
        <dbReference type="SAM" id="SignalP"/>
    </source>
</evidence>
<dbReference type="PANTHER" id="PTHR38342:SF2">
    <property type="entry name" value="INNER MEMBRANE OR EXPORTED"/>
    <property type="match status" value="1"/>
</dbReference>
<dbReference type="InterPro" id="IPR005180">
    <property type="entry name" value="DUF302"/>
</dbReference>
<keyword evidence="4" id="KW-1185">Reference proteome</keyword>
<dbReference type="Proteomes" id="UP000248857">
    <property type="component" value="Unassembled WGS sequence"/>
</dbReference>
<dbReference type="InterPro" id="IPR035923">
    <property type="entry name" value="TT1751-like_sf"/>
</dbReference>
<dbReference type="CDD" id="cd14797">
    <property type="entry name" value="DUF302"/>
    <property type="match status" value="1"/>
</dbReference>